<feature type="compositionally biased region" description="Polar residues" evidence="1">
    <location>
        <begin position="1"/>
        <end position="10"/>
    </location>
</feature>
<proteinExistence type="predicted"/>
<evidence type="ECO:0000313" key="2">
    <source>
        <dbReference type="EMBL" id="EPE26012.1"/>
    </source>
</evidence>
<gene>
    <name evidence="2" type="ORF">GLAREA_01924</name>
</gene>
<reference evidence="2 3" key="1">
    <citation type="journal article" date="2013" name="BMC Genomics">
        <title>Genomics-driven discovery of the pneumocandin biosynthetic gene cluster in the fungus Glarea lozoyensis.</title>
        <authorList>
            <person name="Chen L."/>
            <person name="Yue Q."/>
            <person name="Zhang X."/>
            <person name="Xiang M."/>
            <person name="Wang C."/>
            <person name="Li S."/>
            <person name="Che Y."/>
            <person name="Ortiz-Lopez F.J."/>
            <person name="Bills G.F."/>
            <person name="Liu X."/>
            <person name="An Z."/>
        </authorList>
    </citation>
    <scope>NUCLEOTIDE SEQUENCE [LARGE SCALE GENOMIC DNA]</scope>
    <source>
        <strain evidence="3">ATCC 20868 / MF5171</strain>
    </source>
</reference>
<accession>S3CHR1</accession>
<protein>
    <submittedName>
        <fullName evidence="2">Uncharacterized protein</fullName>
    </submittedName>
</protein>
<evidence type="ECO:0000313" key="3">
    <source>
        <dbReference type="Proteomes" id="UP000016922"/>
    </source>
</evidence>
<dbReference type="EMBL" id="KE145371">
    <property type="protein sequence ID" value="EPE26012.1"/>
    <property type="molecule type" value="Genomic_DNA"/>
</dbReference>
<keyword evidence="3" id="KW-1185">Reference proteome</keyword>
<dbReference type="GeneID" id="19460982"/>
<dbReference type="AlphaFoldDB" id="S3CHR1"/>
<feature type="region of interest" description="Disordered" evidence="1">
    <location>
        <begin position="148"/>
        <end position="207"/>
    </location>
</feature>
<feature type="compositionally biased region" description="Acidic residues" evidence="1">
    <location>
        <begin position="177"/>
        <end position="190"/>
    </location>
</feature>
<sequence length="257" mass="29283">MATHPSSQRYKSTDMAQKALSKHSTPIRKSLPRLQQYKRGQGLNSPKICRSEALTAWLAPQPLRERPRKAWQQQSLLQKKKPRRLALRSDLWRTWKISDFPEGEFWGEPDMDERNSESKRLSLIDEDESWTDSDLDDDCALPQAVSRDLSKHPQFMPASNVHSSKLTIRRNNSSDSSSDEEMGIDEEQAEAPDTLPPPVNYTMSSFGINESEATDYSKSHTDSLENIFDTIFQESSSQSKEEMRLYCLASVPKVGSS</sequence>
<name>S3CHR1_GLAL2</name>
<organism evidence="2 3">
    <name type="scientific">Glarea lozoyensis (strain ATCC 20868 / MF5171)</name>
    <dbReference type="NCBI Taxonomy" id="1116229"/>
    <lineage>
        <taxon>Eukaryota</taxon>
        <taxon>Fungi</taxon>
        <taxon>Dikarya</taxon>
        <taxon>Ascomycota</taxon>
        <taxon>Pezizomycotina</taxon>
        <taxon>Leotiomycetes</taxon>
        <taxon>Helotiales</taxon>
        <taxon>Helotiaceae</taxon>
        <taxon>Glarea</taxon>
    </lineage>
</organism>
<dbReference type="Proteomes" id="UP000016922">
    <property type="component" value="Unassembled WGS sequence"/>
</dbReference>
<evidence type="ECO:0000256" key="1">
    <source>
        <dbReference type="SAM" id="MobiDB-lite"/>
    </source>
</evidence>
<dbReference type="KEGG" id="glz:GLAREA_01924"/>
<feature type="region of interest" description="Disordered" evidence="1">
    <location>
        <begin position="1"/>
        <end position="43"/>
    </location>
</feature>
<dbReference type="HOGENOM" id="CLU_1082019_0_0_1"/>
<dbReference type="RefSeq" id="XP_008087331.1">
    <property type="nucleotide sequence ID" value="XM_008089140.1"/>
</dbReference>